<evidence type="ECO:0000313" key="1">
    <source>
        <dbReference type="EMBL" id="SIP72041.1"/>
    </source>
</evidence>
<gene>
    <name evidence="1" type="ORF">XIS1_1320008</name>
</gene>
<sequence length="38" mass="4390">MHYLVVLLCQLFGVHRSSYQAWQARDTQPDPEVFGLIA</sequence>
<dbReference type="Proteomes" id="UP000196435">
    <property type="component" value="Unassembled WGS sequence"/>
</dbReference>
<evidence type="ECO:0008006" key="3">
    <source>
        <dbReference type="Google" id="ProtNLM"/>
    </source>
</evidence>
<proteinExistence type="predicted"/>
<dbReference type="AlphaFoldDB" id="A0A1N6MT95"/>
<accession>A0A1N6MT95</accession>
<dbReference type="EMBL" id="FTLG01000038">
    <property type="protein sequence ID" value="SIP72041.1"/>
    <property type="molecule type" value="Genomic_DNA"/>
</dbReference>
<name>A0A1N6MT95_9GAMM</name>
<protein>
    <recommendedName>
        <fullName evidence="3">Transposase</fullName>
    </recommendedName>
</protein>
<evidence type="ECO:0000313" key="2">
    <source>
        <dbReference type="Proteomes" id="UP000196435"/>
    </source>
</evidence>
<reference evidence="2" key="1">
    <citation type="submission" date="2016-12" db="EMBL/GenBank/DDBJ databases">
        <authorList>
            <person name="Gaudriault S."/>
        </authorList>
    </citation>
    <scope>NUCLEOTIDE SEQUENCE [LARGE SCALE GENOMIC DNA]</scope>
    <source>
        <strain evidence="2">HGB1681 (deposited as PTA-6826 in the American Type Culture Collection)</strain>
    </source>
</reference>
<organism evidence="1 2">
    <name type="scientific">Xenorhabdus innexi</name>
    <dbReference type="NCBI Taxonomy" id="290109"/>
    <lineage>
        <taxon>Bacteria</taxon>
        <taxon>Pseudomonadati</taxon>
        <taxon>Pseudomonadota</taxon>
        <taxon>Gammaproteobacteria</taxon>
        <taxon>Enterobacterales</taxon>
        <taxon>Morganellaceae</taxon>
        <taxon>Xenorhabdus</taxon>
    </lineage>
</organism>